<dbReference type="InterPro" id="IPR004881">
    <property type="entry name" value="Ribosome_biogen_GTPase_RsgA"/>
</dbReference>
<feature type="binding site" evidence="10">
    <location>
        <position position="278"/>
    </location>
    <ligand>
        <name>Zn(2+)</name>
        <dbReference type="ChEBI" id="CHEBI:29105"/>
    </ligand>
</feature>
<evidence type="ECO:0000256" key="7">
    <source>
        <dbReference type="ARBA" id="ARBA00022833"/>
    </source>
</evidence>
<comment type="subunit">
    <text evidence="10">Monomer. Associates with 30S ribosomal subunit, binds 16S rRNA.</text>
</comment>
<evidence type="ECO:0000256" key="9">
    <source>
        <dbReference type="ARBA" id="ARBA00023134"/>
    </source>
</evidence>
<feature type="binding site" evidence="10">
    <location>
        <position position="286"/>
    </location>
    <ligand>
        <name>Zn(2+)</name>
        <dbReference type="ChEBI" id="CHEBI:29105"/>
    </ligand>
</feature>
<evidence type="ECO:0000256" key="4">
    <source>
        <dbReference type="ARBA" id="ARBA00022730"/>
    </source>
</evidence>
<comment type="cofactor">
    <cofactor evidence="10">
        <name>Zn(2+)</name>
        <dbReference type="ChEBI" id="CHEBI:29105"/>
    </cofactor>
    <text evidence="10">Binds 1 zinc ion per subunit.</text>
</comment>
<dbReference type="RefSeq" id="WP_090362778.1">
    <property type="nucleotide sequence ID" value="NZ_FNEM01000003.1"/>
</dbReference>
<dbReference type="AlphaFoldDB" id="A0A1G8N7X8"/>
<evidence type="ECO:0000256" key="3">
    <source>
        <dbReference type="ARBA" id="ARBA00022723"/>
    </source>
</evidence>
<keyword evidence="3 10" id="KW-0479">Metal-binding</keyword>
<dbReference type="EMBL" id="FNEM01000003">
    <property type="protein sequence ID" value="SDI76176.1"/>
    <property type="molecule type" value="Genomic_DNA"/>
</dbReference>
<dbReference type="PANTHER" id="PTHR32120:SF10">
    <property type="entry name" value="SMALL RIBOSOMAL SUBUNIT BIOGENESIS GTPASE RSGA"/>
    <property type="match status" value="1"/>
</dbReference>
<protein>
    <recommendedName>
        <fullName evidence="10">Small ribosomal subunit biogenesis GTPase RsgA</fullName>
        <ecNumber evidence="10">3.6.1.-</ecNumber>
    </recommendedName>
</protein>
<dbReference type="NCBIfam" id="TIGR00157">
    <property type="entry name" value="ribosome small subunit-dependent GTPase A"/>
    <property type="match status" value="1"/>
</dbReference>
<feature type="binding site" evidence="10">
    <location>
        <begin position="192"/>
        <end position="200"/>
    </location>
    <ligand>
        <name>GTP</name>
        <dbReference type="ChEBI" id="CHEBI:37565"/>
    </ligand>
</feature>
<dbReference type="PANTHER" id="PTHR32120">
    <property type="entry name" value="SMALL RIBOSOMAL SUBUNIT BIOGENESIS GTPASE RSGA"/>
    <property type="match status" value="1"/>
</dbReference>
<comment type="similarity">
    <text evidence="10">Belongs to the TRAFAC class YlqF/YawG GTPase family. RsgA subfamily.</text>
</comment>
<keyword evidence="6 10" id="KW-0378">Hydrolase</keyword>
<proteinExistence type="inferred from homology"/>
<dbReference type="OrthoDB" id="9809485at2"/>
<organism evidence="13 14">
    <name type="scientific">Ferrimonas sediminum</name>
    <dbReference type="NCBI Taxonomy" id="718193"/>
    <lineage>
        <taxon>Bacteria</taxon>
        <taxon>Pseudomonadati</taxon>
        <taxon>Pseudomonadota</taxon>
        <taxon>Gammaproteobacteria</taxon>
        <taxon>Alteromonadales</taxon>
        <taxon>Ferrimonadaceae</taxon>
        <taxon>Ferrimonas</taxon>
    </lineage>
</organism>
<dbReference type="InterPro" id="IPR030378">
    <property type="entry name" value="G_CP_dom"/>
</dbReference>
<feature type="binding site" evidence="10">
    <location>
        <position position="280"/>
    </location>
    <ligand>
        <name>Zn(2+)</name>
        <dbReference type="ChEBI" id="CHEBI:29105"/>
    </ligand>
</feature>
<dbReference type="InterPro" id="IPR027417">
    <property type="entry name" value="P-loop_NTPase"/>
</dbReference>
<dbReference type="GO" id="GO:0042274">
    <property type="term" value="P:ribosomal small subunit biogenesis"/>
    <property type="evidence" value="ECO:0007669"/>
    <property type="project" value="UniProtKB-UniRule"/>
</dbReference>
<feature type="domain" description="EngC GTPase" evidence="11">
    <location>
        <begin position="101"/>
        <end position="248"/>
    </location>
</feature>
<keyword evidence="2 10" id="KW-0690">Ribosome biogenesis</keyword>
<dbReference type="GO" id="GO:0046872">
    <property type="term" value="F:metal ion binding"/>
    <property type="evidence" value="ECO:0007669"/>
    <property type="project" value="UniProtKB-KW"/>
</dbReference>
<keyword evidence="4 10" id="KW-0699">rRNA-binding</keyword>
<gene>
    <name evidence="10" type="primary">rsgA</name>
    <name evidence="13" type="ORF">SAMN04488540_10342</name>
</gene>
<dbReference type="SUPFAM" id="SSF52540">
    <property type="entry name" value="P-loop containing nucleoside triphosphate hydrolases"/>
    <property type="match status" value="1"/>
</dbReference>
<evidence type="ECO:0000259" key="11">
    <source>
        <dbReference type="PROSITE" id="PS50936"/>
    </source>
</evidence>
<feature type="domain" description="CP-type G" evidence="12">
    <location>
        <begin position="92"/>
        <end position="250"/>
    </location>
</feature>
<dbReference type="EC" id="3.6.1.-" evidence="10"/>
<keyword evidence="7 10" id="KW-0862">Zinc</keyword>
<dbReference type="Pfam" id="PF03193">
    <property type="entry name" value="RsgA_GTPase"/>
    <property type="match status" value="1"/>
</dbReference>
<evidence type="ECO:0000256" key="8">
    <source>
        <dbReference type="ARBA" id="ARBA00022884"/>
    </source>
</evidence>
<evidence type="ECO:0000259" key="12">
    <source>
        <dbReference type="PROSITE" id="PS51721"/>
    </source>
</evidence>
<evidence type="ECO:0000313" key="14">
    <source>
        <dbReference type="Proteomes" id="UP000199527"/>
    </source>
</evidence>
<feature type="binding site" evidence="10">
    <location>
        <position position="273"/>
    </location>
    <ligand>
        <name>Zn(2+)</name>
        <dbReference type="ChEBI" id="CHEBI:29105"/>
    </ligand>
</feature>
<evidence type="ECO:0000256" key="10">
    <source>
        <dbReference type="HAMAP-Rule" id="MF_01820"/>
    </source>
</evidence>
<dbReference type="CDD" id="cd01854">
    <property type="entry name" value="YjeQ_EngC"/>
    <property type="match status" value="1"/>
</dbReference>
<comment type="subcellular location">
    <subcellularLocation>
        <location evidence="10">Cytoplasm</location>
    </subcellularLocation>
</comment>
<dbReference type="PROSITE" id="PS50936">
    <property type="entry name" value="ENGC_GTPASE"/>
    <property type="match status" value="1"/>
</dbReference>
<dbReference type="Gene3D" id="1.10.40.50">
    <property type="entry name" value="Probable gtpase engc, domain 3"/>
    <property type="match status" value="1"/>
</dbReference>
<evidence type="ECO:0000313" key="13">
    <source>
        <dbReference type="EMBL" id="SDI76176.1"/>
    </source>
</evidence>
<keyword evidence="14" id="KW-1185">Reference proteome</keyword>
<sequence>MNQTLSLSQLGWRPYFQQQLTLEELEWLTPVRISSHHRSQVQALSELGELTLPLSAQGDALAVGDWVLVDPQHRIRRRLSRQSLFQRRAPGSKLETQLIAANIDTLFVVCSLNHDFNLNRIERFLALAHEASVQPVVVLTKADLCSEVAARLAQVRQLDPMLMVEAINALEPEQLVRLSSWCGQGQSVALLGSSGVGKSTVINGLLQQPEQQTGAIREQDSKGRHTTTHRSLHLMSQGGLLMDTPGMRELQLSDCEQGVNDVFADLQSLARDCRFSDCQHQQEPGCAVQAAIASGALPLRRLKSYQKLMREQALNGATLAQKRAKDKALGKYYQRIQSASRQQKKGY</sequence>
<dbReference type="HAMAP" id="MF_01820">
    <property type="entry name" value="GTPase_RsgA"/>
    <property type="match status" value="1"/>
</dbReference>
<keyword evidence="5 10" id="KW-0547">Nucleotide-binding</keyword>
<name>A0A1G8N7X8_9GAMM</name>
<evidence type="ECO:0000256" key="5">
    <source>
        <dbReference type="ARBA" id="ARBA00022741"/>
    </source>
</evidence>
<dbReference type="GO" id="GO:0005737">
    <property type="term" value="C:cytoplasm"/>
    <property type="evidence" value="ECO:0007669"/>
    <property type="project" value="UniProtKB-SubCell"/>
</dbReference>
<reference evidence="14" key="1">
    <citation type="submission" date="2016-10" db="EMBL/GenBank/DDBJ databases">
        <authorList>
            <person name="Varghese N."/>
            <person name="Submissions S."/>
        </authorList>
    </citation>
    <scope>NUCLEOTIDE SEQUENCE [LARGE SCALE GENOMIC DNA]</scope>
    <source>
        <strain evidence="14">DSM 23317</strain>
    </source>
</reference>
<feature type="binding site" evidence="10">
    <location>
        <begin position="140"/>
        <end position="143"/>
    </location>
    <ligand>
        <name>GTP</name>
        <dbReference type="ChEBI" id="CHEBI:37565"/>
    </ligand>
</feature>
<comment type="function">
    <text evidence="10">One of several proteins that assist in the late maturation steps of the functional core of the 30S ribosomal subunit. Helps release RbfA from mature subunits. May play a role in the assembly of ribosomal proteins into the subunit. Circularly permuted GTPase that catalyzes slow GTP hydrolysis, GTPase activity is stimulated by the 30S ribosomal subunit.</text>
</comment>
<evidence type="ECO:0000256" key="2">
    <source>
        <dbReference type="ARBA" id="ARBA00022517"/>
    </source>
</evidence>
<dbReference type="GO" id="GO:0019843">
    <property type="term" value="F:rRNA binding"/>
    <property type="evidence" value="ECO:0007669"/>
    <property type="project" value="UniProtKB-KW"/>
</dbReference>
<dbReference type="InterPro" id="IPR010914">
    <property type="entry name" value="RsgA_GTPase_dom"/>
</dbReference>
<keyword evidence="9 10" id="KW-0342">GTP-binding</keyword>
<keyword evidence="1 10" id="KW-0963">Cytoplasm</keyword>
<dbReference type="Proteomes" id="UP000199527">
    <property type="component" value="Unassembled WGS sequence"/>
</dbReference>
<accession>A0A1G8N7X8</accession>
<dbReference type="PROSITE" id="PS51721">
    <property type="entry name" value="G_CP"/>
    <property type="match status" value="1"/>
</dbReference>
<evidence type="ECO:0000256" key="1">
    <source>
        <dbReference type="ARBA" id="ARBA00022490"/>
    </source>
</evidence>
<dbReference type="Gene3D" id="3.40.50.300">
    <property type="entry name" value="P-loop containing nucleotide triphosphate hydrolases"/>
    <property type="match status" value="1"/>
</dbReference>
<dbReference type="GO" id="GO:0003924">
    <property type="term" value="F:GTPase activity"/>
    <property type="evidence" value="ECO:0007669"/>
    <property type="project" value="UniProtKB-UniRule"/>
</dbReference>
<keyword evidence="8 10" id="KW-0694">RNA-binding</keyword>
<dbReference type="GO" id="GO:0005525">
    <property type="term" value="F:GTP binding"/>
    <property type="evidence" value="ECO:0007669"/>
    <property type="project" value="UniProtKB-UniRule"/>
</dbReference>
<evidence type="ECO:0000256" key="6">
    <source>
        <dbReference type="ARBA" id="ARBA00022801"/>
    </source>
</evidence>